<organism evidence="2 3">
    <name type="scientific">Ruoffia tabacinasalis</name>
    <dbReference type="NCBI Taxonomy" id="87458"/>
    <lineage>
        <taxon>Bacteria</taxon>
        <taxon>Bacillati</taxon>
        <taxon>Bacillota</taxon>
        <taxon>Bacilli</taxon>
        <taxon>Lactobacillales</taxon>
        <taxon>Aerococcaceae</taxon>
        <taxon>Ruoffia</taxon>
    </lineage>
</organism>
<comment type="caution">
    <text evidence="2">The sequence shown here is derived from an EMBL/GenBank/DDBJ whole genome shotgun (WGS) entry which is preliminary data.</text>
</comment>
<evidence type="ECO:0000313" key="3">
    <source>
        <dbReference type="Proteomes" id="UP000306420"/>
    </source>
</evidence>
<dbReference type="AlphaFoldDB" id="A0A5R9DUJ6"/>
<accession>A0A5R9DUJ6</accession>
<feature type="domain" description="Transposase IS204/IS1001/IS1096/IS1165 DDE" evidence="1">
    <location>
        <begin position="8"/>
        <end position="63"/>
    </location>
</feature>
<evidence type="ECO:0000313" key="2">
    <source>
        <dbReference type="EMBL" id="TLQ40126.1"/>
    </source>
</evidence>
<reference evidence="2 3" key="1">
    <citation type="submission" date="2019-05" db="EMBL/GenBank/DDBJ databases">
        <title>The metagenome of a microbial culture collection derived from dairy environment covers the genomic content of the human microbiome.</title>
        <authorList>
            <person name="Roder T."/>
            <person name="Wuthrich D."/>
            <person name="Sattari Z."/>
            <person name="Von Ah U."/>
            <person name="Bar C."/>
            <person name="Ronchi F."/>
            <person name="Macpherson A.J."/>
            <person name="Ganal-Vonarburg S.C."/>
            <person name="Bruggmann R."/>
            <person name="Vergeres G."/>
        </authorList>
    </citation>
    <scope>NUCLEOTIDE SEQUENCE [LARGE SCALE GENOMIC DNA]</scope>
    <source>
        <strain evidence="2 3">FAM 24227</strain>
    </source>
</reference>
<protein>
    <submittedName>
        <fullName evidence="2">Transposase</fullName>
    </submittedName>
</protein>
<dbReference type="Proteomes" id="UP000306420">
    <property type="component" value="Unassembled WGS sequence"/>
</dbReference>
<dbReference type="EMBL" id="VBSP01000037">
    <property type="protein sequence ID" value="TLQ40126.1"/>
    <property type="molecule type" value="Genomic_DNA"/>
</dbReference>
<dbReference type="Pfam" id="PF01610">
    <property type="entry name" value="DDE_Tnp_ISL3"/>
    <property type="match status" value="1"/>
</dbReference>
<dbReference type="InterPro" id="IPR047951">
    <property type="entry name" value="Transpos_ISL3"/>
</dbReference>
<sequence length="78" mass="9276">QLQLPAGLRRVLRSFKKYQTYIHNTFSYPGLTNGPIEGINNKIKVLKRTAYGYRNYSHFRDRILLMTRLYVPQTNKKD</sequence>
<evidence type="ECO:0000259" key="1">
    <source>
        <dbReference type="Pfam" id="PF01610"/>
    </source>
</evidence>
<gene>
    <name evidence="2" type="ORF">FEZ33_09225</name>
</gene>
<dbReference type="InterPro" id="IPR002560">
    <property type="entry name" value="Transposase_DDE"/>
</dbReference>
<dbReference type="PANTHER" id="PTHR33498:SF1">
    <property type="entry name" value="TRANSPOSASE FOR INSERTION SEQUENCE ELEMENT IS1557"/>
    <property type="match status" value="1"/>
</dbReference>
<dbReference type="PANTHER" id="PTHR33498">
    <property type="entry name" value="TRANSPOSASE FOR INSERTION SEQUENCE ELEMENT IS1557"/>
    <property type="match status" value="1"/>
</dbReference>
<proteinExistence type="predicted"/>
<name>A0A5R9DUJ6_9LACT</name>
<feature type="non-terminal residue" evidence="2">
    <location>
        <position position="1"/>
    </location>
</feature>
<dbReference type="OrthoDB" id="1758296at2"/>